<dbReference type="EMBL" id="QJSX01000003">
    <property type="protein sequence ID" value="PYE55224.1"/>
    <property type="molecule type" value="Genomic_DNA"/>
</dbReference>
<dbReference type="InterPro" id="IPR013223">
    <property type="entry name" value="RNase_B_OB_dom"/>
</dbReference>
<keyword evidence="3 8" id="KW-0963">Cytoplasm</keyword>
<dbReference type="Pfam" id="PF00575">
    <property type="entry name" value="S1"/>
    <property type="match status" value="1"/>
</dbReference>
<dbReference type="SMART" id="SM00357">
    <property type="entry name" value="CSP"/>
    <property type="match status" value="1"/>
</dbReference>
<proteinExistence type="inferred from homology"/>
<dbReference type="GO" id="GO:0006402">
    <property type="term" value="P:mRNA catabolic process"/>
    <property type="evidence" value="ECO:0007669"/>
    <property type="project" value="TreeGrafter"/>
</dbReference>
<dbReference type="RefSeq" id="WP_110885591.1">
    <property type="nucleotide sequence ID" value="NZ_QJSX01000003.1"/>
</dbReference>
<feature type="compositionally biased region" description="Basic and acidic residues" evidence="9">
    <location>
        <begin position="1202"/>
        <end position="1213"/>
    </location>
</feature>
<keyword evidence="6 8" id="KW-0269">Exonuclease</keyword>
<dbReference type="GO" id="GO:0003723">
    <property type="term" value="F:RNA binding"/>
    <property type="evidence" value="ECO:0007669"/>
    <property type="project" value="UniProtKB-UniRule"/>
</dbReference>
<evidence type="ECO:0000256" key="1">
    <source>
        <dbReference type="ARBA" id="ARBA00001849"/>
    </source>
</evidence>
<dbReference type="InterPro" id="IPR012340">
    <property type="entry name" value="NA-bd_OB-fold"/>
</dbReference>
<feature type="compositionally biased region" description="Low complexity" evidence="9">
    <location>
        <begin position="178"/>
        <end position="188"/>
    </location>
</feature>
<keyword evidence="7 8" id="KW-0694">RNA-binding</keyword>
<dbReference type="OrthoDB" id="9764149at2"/>
<dbReference type="InterPro" id="IPR003029">
    <property type="entry name" value="S1_domain"/>
</dbReference>
<evidence type="ECO:0000313" key="12">
    <source>
        <dbReference type="Proteomes" id="UP000248326"/>
    </source>
</evidence>
<feature type="region of interest" description="Disordered" evidence="9">
    <location>
        <begin position="1113"/>
        <end position="1216"/>
    </location>
</feature>
<evidence type="ECO:0000256" key="6">
    <source>
        <dbReference type="ARBA" id="ARBA00022839"/>
    </source>
</evidence>
<feature type="compositionally biased region" description="Low complexity" evidence="9">
    <location>
        <begin position="121"/>
        <end position="135"/>
    </location>
</feature>
<comment type="similarity">
    <text evidence="8">Belongs to the RNR ribonuclease family. RNase R subfamily.</text>
</comment>
<evidence type="ECO:0000256" key="8">
    <source>
        <dbReference type="HAMAP-Rule" id="MF_01895"/>
    </source>
</evidence>
<feature type="compositionally biased region" description="Low complexity" evidence="9">
    <location>
        <begin position="348"/>
        <end position="360"/>
    </location>
</feature>
<feature type="region of interest" description="Disordered" evidence="9">
    <location>
        <begin position="1232"/>
        <end position="1308"/>
    </location>
</feature>
<feature type="compositionally biased region" description="Polar residues" evidence="9">
    <location>
        <begin position="203"/>
        <end position="220"/>
    </location>
</feature>
<dbReference type="SUPFAM" id="SSF50249">
    <property type="entry name" value="Nucleic acid-binding proteins"/>
    <property type="match status" value="4"/>
</dbReference>
<feature type="region of interest" description="Disordered" evidence="9">
    <location>
        <begin position="1"/>
        <end position="376"/>
    </location>
</feature>
<keyword evidence="5 8" id="KW-0378">Hydrolase</keyword>
<dbReference type="Proteomes" id="UP000248326">
    <property type="component" value="Unassembled WGS sequence"/>
</dbReference>
<dbReference type="SMART" id="SM00316">
    <property type="entry name" value="S1"/>
    <property type="match status" value="1"/>
</dbReference>
<evidence type="ECO:0000256" key="4">
    <source>
        <dbReference type="ARBA" id="ARBA00022722"/>
    </source>
</evidence>
<dbReference type="GO" id="GO:0005829">
    <property type="term" value="C:cytosol"/>
    <property type="evidence" value="ECO:0007669"/>
    <property type="project" value="TreeGrafter"/>
</dbReference>
<accession>A0A318SCV2</accession>
<feature type="compositionally biased region" description="Basic and acidic residues" evidence="9">
    <location>
        <begin position="1133"/>
        <end position="1142"/>
    </location>
</feature>
<feature type="compositionally biased region" description="Low complexity" evidence="9">
    <location>
        <begin position="264"/>
        <end position="277"/>
    </location>
</feature>
<dbReference type="PANTHER" id="PTHR23355">
    <property type="entry name" value="RIBONUCLEASE"/>
    <property type="match status" value="1"/>
</dbReference>
<keyword evidence="12" id="KW-1185">Reference proteome</keyword>
<comment type="subcellular location">
    <subcellularLocation>
        <location evidence="2 8">Cytoplasm</location>
    </subcellularLocation>
</comment>
<dbReference type="InterPro" id="IPR050180">
    <property type="entry name" value="RNR_Ribonuclease"/>
</dbReference>
<feature type="compositionally biased region" description="Low complexity" evidence="9">
    <location>
        <begin position="1269"/>
        <end position="1284"/>
    </location>
</feature>
<dbReference type="PROSITE" id="PS50126">
    <property type="entry name" value="S1"/>
    <property type="match status" value="1"/>
</dbReference>
<feature type="compositionally biased region" description="Basic and acidic residues" evidence="9">
    <location>
        <begin position="1156"/>
        <end position="1175"/>
    </location>
</feature>
<dbReference type="InterPro" id="IPR004476">
    <property type="entry name" value="RNase_II/RNase_R"/>
</dbReference>
<comment type="catalytic activity">
    <reaction evidence="1 8">
        <text>Exonucleolytic cleavage in the 3'- to 5'-direction to yield nucleoside 5'-phosphates.</text>
        <dbReference type="EC" id="3.1.13.1"/>
    </reaction>
</comment>
<dbReference type="SMART" id="SM00955">
    <property type="entry name" value="RNB"/>
    <property type="match status" value="1"/>
</dbReference>
<comment type="function">
    <text evidence="8">3'-5' exoribonuclease that releases 5'-nucleoside monophosphates and is involved in maturation of structured RNAs.</text>
</comment>
<feature type="compositionally biased region" description="Polar residues" evidence="9">
    <location>
        <begin position="11"/>
        <end position="36"/>
    </location>
</feature>
<evidence type="ECO:0000256" key="2">
    <source>
        <dbReference type="ARBA" id="ARBA00004496"/>
    </source>
</evidence>
<dbReference type="Gene3D" id="2.40.50.140">
    <property type="entry name" value="Nucleic acid-binding proteins"/>
    <property type="match status" value="2"/>
</dbReference>
<dbReference type="NCBIfam" id="TIGR00358">
    <property type="entry name" value="3_prime_RNase"/>
    <property type="match status" value="1"/>
</dbReference>
<dbReference type="InterPro" id="IPR022966">
    <property type="entry name" value="RNase_II/R_CS"/>
</dbReference>
<dbReference type="EC" id="3.1.13.1" evidence="8"/>
<feature type="compositionally biased region" description="Basic residues" evidence="9">
    <location>
        <begin position="363"/>
        <end position="372"/>
    </location>
</feature>
<evidence type="ECO:0000313" key="11">
    <source>
        <dbReference type="EMBL" id="PYE55224.1"/>
    </source>
</evidence>
<protein>
    <recommendedName>
        <fullName evidence="8">Ribonuclease R</fullName>
        <shortName evidence="8">RNase R</shortName>
        <ecNumber evidence="8">3.1.13.1</ecNumber>
    </recommendedName>
</protein>
<dbReference type="Pfam" id="PF08206">
    <property type="entry name" value="OB_RNB"/>
    <property type="match status" value="1"/>
</dbReference>
<feature type="compositionally biased region" description="Basic residues" evidence="9">
    <location>
        <begin position="168"/>
        <end position="177"/>
    </location>
</feature>
<dbReference type="InterPro" id="IPR001900">
    <property type="entry name" value="RNase_II/R"/>
</dbReference>
<dbReference type="InterPro" id="IPR011129">
    <property type="entry name" value="CSD"/>
</dbReference>
<dbReference type="CDD" id="cd04471">
    <property type="entry name" value="S1_RNase_R"/>
    <property type="match status" value="1"/>
</dbReference>
<feature type="compositionally biased region" description="Polar residues" evidence="9">
    <location>
        <begin position="63"/>
        <end position="80"/>
    </location>
</feature>
<dbReference type="GO" id="GO:0008859">
    <property type="term" value="F:exoribonuclease II activity"/>
    <property type="evidence" value="ECO:0007669"/>
    <property type="project" value="UniProtKB-UniRule"/>
</dbReference>
<feature type="compositionally biased region" description="Basic residues" evidence="9">
    <location>
        <begin position="1290"/>
        <end position="1300"/>
    </location>
</feature>
<evidence type="ECO:0000256" key="7">
    <source>
        <dbReference type="ARBA" id="ARBA00022884"/>
    </source>
</evidence>
<dbReference type="NCBIfam" id="TIGR02063">
    <property type="entry name" value="RNase_R"/>
    <property type="match status" value="1"/>
</dbReference>
<name>A0A318SCV2_9DEIO</name>
<keyword evidence="4 8" id="KW-0540">Nuclease</keyword>
<feature type="compositionally biased region" description="Polar residues" evidence="9">
    <location>
        <begin position="1113"/>
        <end position="1124"/>
    </location>
</feature>
<gene>
    <name evidence="8" type="primary">rnr</name>
    <name evidence="11" type="ORF">DES52_10354</name>
</gene>
<feature type="compositionally biased region" description="Polar residues" evidence="9">
    <location>
        <begin position="1143"/>
        <end position="1152"/>
    </location>
</feature>
<feature type="compositionally biased region" description="Low complexity" evidence="9">
    <location>
        <begin position="298"/>
        <end position="325"/>
    </location>
</feature>
<dbReference type="PROSITE" id="PS01175">
    <property type="entry name" value="RIBONUCLEASE_II"/>
    <property type="match status" value="1"/>
</dbReference>
<evidence type="ECO:0000256" key="3">
    <source>
        <dbReference type="ARBA" id="ARBA00022490"/>
    </source>
</evidence>
<dbReference type="InterPro" id="IPR011805">
    <property type="entry name" value="RNase_R"/>
</dbReference>
<dbReference type="Pfam" id="PF17876">
    <property type="entry name" value="CSD2"/>
    <property type="match status" value="1"/>
</dbReference>
<dbReference type="HAMAP" id="MF_01895">
    <property type="entry name" value="RNase_R"/>
    <property type="match status" value="1"/>
</dbReference>
<evidence type="ECO:0000256" key="5">
    <source>
        <dbReference type="ARBA" id="ARBA00022801"/>
    </source>
</evidence>
<feature type="domain" description="S1 motif" evidence="10">
    <location>
        <begin position="1037"/>
        <end position="1117"/>
    </location>
</feature>
<evidence type="ECO:0000256" key="9">
    <source>
        <dbReference type="SAM" id="MobiDB-lite"/>
    </source>
</evidence>
<comment type="caution">
    <text evidence="11">The sequence shown here is derived from an EMBL/GenBank/DDBJ whole genome shotgun (WGS) entry which is preliminary data.</text>
</comment>
<evidence type="ECO:0000259" key="10">
    <source>
        <dbReference type="PROSITE" id="PS50126"/>
    </source>
</evidence>
<organism evidence="11 12">
    <name type="scientific">Deinococcus yavapaiensis KR-236</name>
    <dbReference type="NCBI Taxonomy" id="694435"/>
    <lineage>
        <taxon>Bacteria</taxon>
        <taxon>Thermotogati</taxon>
        <taxon>Deinococcota</taxon>
        <taxon>Deinococci</taxon>
        <taxon>Deinococcales</taxon>
        <taxon>Deinococcaceae</taxon>
        <taxon>Deinococcus</taxon>
    </lineage>
</organism>
<feature type="compositionally biased region" description="Polar residues" evidence="9">
    <location>
        <begin position="107"/>
        <end position="120"/>
    </location>
</feature>
<reference evidence="11 12" key="1">
    <citation type="submission" date="2018-06" db="EMBL/GenBank/DDBJ databases">
        <title>Genomic Encyclopedia of Type Strains, Phase IV (KMG-IV): sequencing the most valuable type-strain genomes for metagenomic binning, comparative biology and taxonomic classification.</title>
        <authorList>
            <person name="Goeker M."/>
        </authorList>
    </citation>
    <scope>NUCLEOTIDE SEQUENCE [LARGE SCALE GENOMIC DNA]</scope>
    <source>
        <strain evidence="11 12">DSM 18048</strain>
    </source>
</reference>
<dbReference type="InterPro" id="IPR040476">
    <property type="entry name" value="CSD2"/>
</dbReference>
<dbReference type="PANTHER" id="PTHR23355:SF9">
    <property type="entry name" value="DIS3-LIKE EXONUCLEASE 2"/>
    <property type="match status" value="1"/>
</dbReference>
<dbReference type="Pfam" id="PF00773">
    <property type="entry name" value="RNB"/>
    <property type="match status" value="1"/>
</dbReference>
<feature type="compositionally biased region" description="Polar residues" evidence="9">
    <location>
        <begin position="1248"/>
        <end position="1260"/>
    </location>
</feature>
<sequence>MPKKKEDTAVAAQNTSDETTAPTSRKQSRKAASQVSNPPPKATKARKTRAKSAEVAETASDVPASTNTPTEIQATSQSEDTTTKTPAAKKSARKPSRRQNPEASVDSEVTAQASGNTPTDVPSAAEAPALALVPAQDADNATFEPTPTPETPRDAALLSEETGVTIRPKAKRERKAKGAAPVAPAEEAPPAEPKRTNRRKKTAATSEATSPNEGEVSASSPVDGAPSQLLEGLDADETELQPQPRDVPQAPSDPVDGVPAQLLEEAAPDPVASADASMIEEVPSAKPKRPRRGKKAEVTPAEAPAEVSPVETTSAAETPTEVAPPAKKPRRGKKAAQTEEDALPVPIAEVVTTEPAAPEAAPKKPKRGKNKKSTVEATEVVSMGDATQEVEALAREADEALEPVAPSSEAGAFLVSFLQRLGRPVHVRDLERQLTRKDREKLGARGKIEDLLEELVERGSVVRTRKRTYGLPEAMNLVRGRFQATQGGYGFVIPDAGGDDYYIAPEATMEAWNGDTVFVRVEERPAEGRGRDRERRGESTRATVVRIVARAYHQLVGTLEHSKGYTLLKADDSRARHRILLLPDGTENVPTGARVVVELFWPEDTGEDEVFGRVTRVLGDTDDPETETQAVIVKFGLRDEFPEEVLREAEAIPTSIPEEAFEGRLDLRHLNIFTVDGRDAKDFDDAIHIENADNGNFLIGVHIADVSAYVRAGTDLDKEALARATSVYLPGRVLPMLPERLSNGVCSLVPNEDRLSLSALIEVNSDGDALRVELTPSVIRSKARLTYDEVQAYSEASAALPDFARFLEGDLHRLLKITSRMRQKRLRNGSLDFKLREVKVDIDKEGNLQLIPIREETARGMIEDLMLLANKVVARHMLEKNVPALYRVHEEPTQGRFAEVSAALAKMGVTLGDEPTPQAYQAALKKVRGTPQETVANTLLLRSLKQARYAGENLGHFGLAFEEYLHFTSPIRRYPDLIVHRALRAHLTGEGAGSLEALRAELPKMGEHTSERERAAAEAERELTKYYQAKWAQAHLGEDFDGTVSGVTSFGVFVVLENGVEGLLHISNLDDDYYFFIEDALMLRGRSSGRTFRMGDFVRVQIAQVNPIARSIDFTQETDMTDPNSRPRARRRGERDQERDTKTTLAPRTPTSDGGDAGRVDGRQENREGRGDRGRVGNRHTPTERLAPPASRGGNGPKRRIVTMERPRNEHNRPIAVTVQRMYFGDWSSENLREDEASGGNPGYKQPRPSSQQNGRGASQSERRPRPQPQQAAAQPAAPQQQGDANGGGNRRRRRRRGRGKPNGTSES</sequence>